<keyword evidence="3" id="KW-1185">Reference proteome</keyword>
<gene>
    <name evidence="2" type="ORF">EVAR_50097_1</name>
</gene>
<name>A0A4C1XT98_EUMVA</name>
<sequence>MQAVMKQMPQPAKKARTATCGGRARCNGGKLVQASLLIFGPDGDVSMPDDTLHIIKILYQIDGFEFKPPTLAPSSGVEEGC</sequence>
<comment type="caution">
    <text evidence="2">The sequence shown here is derived from an EMBL/GenBank/DDBJ whole genome shotgun (WGS) entry which is preliminary data.</text>
</comment>
<reference evidence="2 3" key="1">
    <citation type="journal article" date="2019" name="Commun. Biol.">
        <title>The bagworm genome reveals a unique fibroin gene that provides high tensile strength.</title>
        <authorList>
            <person name="Kono N."/>
            <person name="Nakamura H."/>
            <person name="Ohtoshi R."/>
            <person name="Tomita M."/>
            <person name="Numata K."/>
            <person name="Arakawa K."/>
        </authorList>
    </citation>
    <scope>NUCLEOTIDE SEQUENCE [LARGE SCALE GENOMIC DNA]</scope>
</reference>
<feature type="region of interest" description="Disordered" evidence="1">
    <location>
        <begin position="1"/>
        <end position="22"/>
    </location>
</feature>
<organism evidence="2 3">
    <name type="scientific">Eumeta variegata</name>
    <name type="common">Bagworm moth</name>
    <name type="synonym">Eumeta japonica</name>
    <dbReference type="NCBI Taxonomy" id="151549"/>
    <lineage>
        <taxon>Eukaryota</taxon>
        <taxon>Metazoa</taxon>
        <taxon>Ecdysozoa</taxon>
        <taxon>Arthropoda</taxon>
        <taxon>Hexapoda</taxon>
        <taxon>Insecta</taxon>
        <taxon>Pterygota</taxon>
        <taxon>Neoptera</taxon>
        <taxon>Endopterygota</taxon>
        <taxon>Lepidoptera</taxon>
        <taxon>Glossata</taxon>
        <taxon>Ditrysia</taxon>
        <taxon>Tineoidea</taxon>
        <taxon>Psychidae</taxon>
        <taxon>Oiketicinae</taxon>
        <taxon>Eumeta</taxon>
    </lineage>
</organism>
<evidence type="ECO:0000256" key="1">
    <source>
        <dbReference type="SAM" id="MobiDB-lite"/>
    </source>
</evidence>
<evidence type="ECO:0000313" key="3">
    <source>
        <dbReference type="Proteomes" id="UP000299102"/>
    </source>
</evidence>
<dbReference type="AlphaFoldDB" id="A0A4C1XT98"/>
<evidence type="ECO:0000313" key="2">
    <source>
        <dbReference type="EMBL" id="GBP66718.1"/>
    </source>
</evidence>
<dbReference type="EMBL" id="BGZK01000965">
    <property type="protein sequence ID" value="GBP66718.1"/>
    <property type="molecule type" value="Genomic_DNA"/>
</dbReference>
<accession>A0A4C1XT98</accession>
<dbReference type="Proteomes" id="UP000299102">
    <property type="component" value="Unassembled WGS sequence"/>
</dbReference>
<proteinExistence type="predicted"/>
<protein>
    <submittedName>
        <fullName evidence="2">Uncharacterized protein</fullName>
    </submittedName>
</protein>